<gene>
    <name evidence="6" type="ORF">EUX98_g7737</name>
</gene>
<dbReference type="Proteomes" id="UP000308730">
    <property type="component" value="Unassembled WGS sequence"/>
</dbReference>
<evidence type="ECO:0008006" key="8">
    <source>
        <dbReference type="Google" id="ProtNLM"/>
    </source>
</evidence>
<feature type="transmembrane region" description="Helical" evidence="5">
    <location>
        <begin position="255"/>
        <end position="280"/>
    </location>
</feature>
<feature type="transmembrane region" description="Helical" evidence="5">
    <location>
        <begin position="53"/>
        <end position="71"/>
    </location>
</feature>
<feature type="transmembrane region" description="Helical" evidence="5">
    <location>
        <begin position="91"/>
        <end position="113"/>
    </location>
</feature>
<feature type="transmembrane region" description="Helical" evidence="5">
    <location>
        <begin position="26"/>
        <end position="46"/>
    </location>
</feature>
<evidence type="ECO:0000256" key="3">
    <source>
        <dbReference type="ARBA" id="ARBA00022989"/>
    </source>
</evidence>
<feature type="transmembrane region" description="Helical" evidence="5">
    <location>
        <begin position="125"/>
        <end position="146"/>
    </location>
</feature>
<keyword evidence="4 5" id="KW-0472">Membrane</keyword>
<dbReference type="InterPro" id="IPR007568">
    <property type="entry name" value="RTA1"/>
</dbReference>
<accession>A0A4S4MSW4</accession>
<keyword evidence="7" id="KW-1185">Reference proteome</keyword>
<dbReference type="EMBL" id="SGPM01000347">
    <property type="protein sequence ID" value="THH26450.1"/>
    <property type="molecule type" value="Genomic_DNA"/>
</dbReference>
<dbReference type="OrthoDB" id="3358017at2759"/>
<evidence type="ECO:0000313" key="6">
    <source>
        <dbReference type="EMBL" id="THH26450.1"/>
    </source>
</evidence>
<sequence length="301" mass="33359">MSDISNSTSGLSAQADDFNPYGYVPTEWVCALFVALFALTTVLHIGQAWYSRLWFLLPTVCVAGLTEIIGWGGRLWSSKNPDLLDPFLMQIVTTIIAPTPLIAANFIILGEMIRRLGHKYSRLSPMWYSILFVSADVISLVVQAVGGAKAATAAKNHTDANAGGRIMLGGIVFQLACISVYMILAVEFIVRYLWDRPIRKMDVSKFESHVLTPKIKMLLAGLAFSSTVIFIRSVYRTIELSDGWTGRIIATQVYFNVLDGGMITLAFYCINIFHPGWLLGHGPWAKQQEKTISEEVSEKSI</sequence>
<name>A0A4S4MSW4_9APHY</name>
<protein>
    <recommendedName>
        <fullName evidence="8">RTA1-domain-containing protein</fullName>
    </recommendedName>
</protein>
<comment type="caution">
    <text evidence="6">The sequence shown here is derived from an EMBL/GenBank/DDBJ whole genome shotgun (WGS) entry which is preliminary data.</text>
</comment>
<comment type="subcellular location">
    <subcellularLocation>
        <location evidence="1">Membrane</location>
        <topology evidence="1">Multi-pass membrane protein</topology>
    </subcellularLocation>
</comment>
<proteinExistence type="predicted"/>
<dbReference type="PANTHER" id="PTHR31465:SF9">
    <property type="entry name" value="SPHINGOID LONG-CHAIN BASE TRANSPORTER RSB1"/>
    <property type="match status" value="1"/>
</dbReference>
<dbReference type="GO" id="GO:0005886">
    <property type="term" value="C:plasma membrane"/>
    <property type="evidence" value="ECO:0007669"/>
    <property type="project" value="TreeGrafter"/>
</dbReference>
<dbReference type="GO" id="GO:0000324">
    <property type="term" value="C:fungal-type vacuole"/>
    <property type="evidence" value="ECO:0007669"/>
    <property type="project" value="TreeGrafter"/>
</dbReference>
<evidence type="ECO:0000256" key="2">
    <source>
        <dbReference type="ARBA" id="ARBA00022692"/>
    </source>
</evidence>
<keyword evidence="3 5" id="KW-1133">Transmembrane helix</keyword>
<evidence type="ECO:0000313" key="7">
    <source>
        <dbReference type="Proteomes" id="UP000308730"/>
    </source>
</evidence>
<dbReference type="Pfam" id="PF04479">
    <property type="entry name" value="RTA1"/>
    <property type="match status" value="1"/>
</dbReference>
<evidence type="ECO:0000256" key="5">
    <source>
        <dbReference type="SAM" id="Phobius"/>
    </source>
</evidence>
<evidence type="ECO:0000256" key="1">
    <source>
        <dbReference type="ARBA" id="ARBA00004141"/>
    </source>
</evidence>
<reference evidence="6 7" key="1">
    <citation type="submission" date="2019-02" db="EMBL/GenBank/DDBJ databases">
        <title>Genome sequencing of the rare red list fungi Antrodiella citrinella (Flaviporus citrinellus).</title>
        <authorList>
            <person name="Buettner E."/>
            <person name="Kellner H."/>
        </authorList>
    </citation>
    <scope>NUCLEOTIDE SEQUENCE [LARGE SCALE GENOMIC DNA]</scope>
    <source>
        <strain evidence="6 7">DSM 108506</strain>
    </source>
</reference>
<evidence type="ECO:0000256" key="4">
    <source>
        <dbReference type="ARBA" id="ARBA00023136"/>
    </source>
</evidence>
<feature type="transmembrane region" description="Helical" evidence="5">
    <location>
        <begin position="166"/>
        <end position="194"/>
    </location>
</feature>
<organism evidence="6 7">
    <name type="scientific">Antrodiella citrinella</name>
    <dbReference type="NCBI Taxonomy" id="2447956"/>
    <lineage>
        <taxon>Eukaryota</taxon>
        <taxon>Fungi</taxon>
        <taxon>Dikarya</taxon>
        <taxon>Basidiomycota</taxon>
        <taxon>Agaricomycotina</taxon>
        <taxon>Agaricomycetes</taxon>
        <taxon>Polyporales</taxon>
        <taxon>Steccherinaceae</taxon>
        <taxon>Antrodiella</taxon>
    </lineage>
</organism>
<dbReference type="AlphaFoldDB" id="A0A4S4MSW4"/>
<keyword evidence="2 5" id="KW-0812">Transmembrane</keyword>
<dbReference type="PANTHER" id="PTHR31465">
    <property type="entry name" value="PROTEIN RTA1-RELATED"/>
    <property type="match status" value="1"/>
</dbReference>